<evidence type="ECO:0000313" key="10">
    <source>
        <dbReference type="Proteomes" id="UP000025229"/>
    </source>
</evidence>
<keyword evidence="3" id="KW-1003">Cell membrane</keyword>
<evidence type="ECO:0000256" key="5">
    <source>
        <dbReference type="ARBA" id="ARBA00022989"/>
    </source>
</evidence>
<keyword evidence="4 8" id="KW-0812">Transmembrane</keyword>
<feature type="transmembrane region" description="Helical" evidence="8">
    <location>
        <begin position="62"/>
        <end position="82"/>
    </location>
</feature>
<comment type="subcellular location">
    <subcellularLocation>
        <location evidence="1">Cell membrane</location>
        <topology evidence="1">Multi-pass membrane protein</topology>
    </subcellularLocation>
</comment>
<gene>
    <name evidence="9" type="ORF">RradSPS_0982</name>
</gene>
<feature type="transmembrane region" description="Helical" evidence="8">
    <location>
        <begin position="6"/>
        <end position="25"/>
    </location>
</feature>
<dbReference type="KEGG" id="rrd:RradSPS_0982"/>
<evidence type="ECO:0000313" key="9">
    <source>
        <dbReference type="EMBL" id="AHY46265.1"/>
    </source>
</evidence>
<dbReference type="Pfam" id="PF00420">
    <property type="entry name" value="Oxidored_q2"/>
    <property type="match status" value="1"/>
</dbReference>
<evidence type="ECO:0000256" key="4">
    <source>
        <dbReference type="ARBA" id="ARBA00022692"/>
    </source>
</evidence>
<keyword evidence="6 8" id="KW-0472">Membrane</keyword>
<organism evidence="9 10">
    <name type="scientific">Rubrobacter radiotolerans</name>
    <name type="common">Arthrobacter radiotolerans</name>
    <dbReference type="NCBI Taxonomy" id="42256"/>
    <lineage>
        <taxon>Bacteria</taxon>
        <taxon>Bacillati</taxon>
        <taxon>Actinomycetota</taxon>
        <taxon>Rubrobacteria</taxon>
        <taxon>Rubrobacterales</taxon>
        <taxon>Rubrobacteraceae</taxon>
        <taxon>Rubrobacter</taxon>
    </lineage>
</organism>
<dbReference type="EMBL" id="CP007514">
    <property type="protein sequence ID" value="AHY46265.1"/>
    <property type="molecule type" value="Genomic_DNA"/>
</dbReference>
<dbReference type="eggNOG" id="COG1006">
    <property type="taxonomic scope" value="Bacteria"/>
</dbReference>
<dbReference type="GO" id="GO:0005886">
    <property type="term" value="C:plasma membrane"/>
    <property type="evidence" value="ECO:0007669"/>
    <property type="project" value="UniProtKB-SubCell"/>
</dbReference>
<protein>
    <submittedName>
        <fullName evidence="9">Multisubunit Na+/H+ antiporter MnhC subunit</fullName>
    </submittedName>
</protein>
<dbReference type="AlphaFoldDB" id="A0A023X2N6"/>
<evidence type="ECO:0000256" key="1">
    <source>
        <dbReference type="ARBA" id="ARBA00004651"/>
    </source>
</evidence>
<evidence type="ECO:0000256" key="2">
    <source>
        <dbReference type="ARBA" id="ARBA00010388"/>
    </source>
</evidence>
<keyword evidence="10" id="KW-1185">Reference proteome</keyword>
<sequence length="119" mass="12806">MSTMDLYLISGVAIFAVCAYGLIVHAHLIRKVLAINIMGSGIFLLLTAIASRTDVPDPVPHAMVLTGIVVAVSATAFALTVVRRLHETTGRPYLPEEADTRQRPDEPEPANTPADREEG</sequence>
<dbReference type="STRING" id="42256.RradSPS_0982"/>
<reference evidence="9 10" key="1">
    <citation type="submission" date="2014-03" db="EMBL/GenBank/DDBJ databases">
        <title>Complete genome sequence of the Radio-Resistant Rubrobacter radiotolerans RSPS-4.</title>
        <authorList>
            <person name="Egas C.C."/>
            <person name="Barroso C.C."/>
            <person name="Froufe H.J.C."/>
            <person name="Pacheco J.J."/>
            <person name="Albuquerque L.L."/>
            <person name="da Costa M.M.S."/>
        </authorList>
    </citation>
    <scope>NUCLEOTIDE SEQUENCE [LARGE SCALE GENOMIC DNA]</scope>
    <source>
        <strain evidence="9 10">RSPS-4</strain>
    </source>
</reference>
<dbReference type="InterPro" id="IPR050601">
    <property type="entry name" value="CPA3_antiporter_subunitC"/>
</dbReference>
<evidence type="ECO:0000256" key="7">
    <source>
        <dbReference type="SAM" id="MobiDB-lite"/>
    </source>
</evidence>
<feature type="transmembrane region" description="Helical" evidence="8">
    <location>
        <begin position="32"/>
        <end position="50"/>
    </location>
</feature>
<comment type="similarity">
    <text evidence="2">Belongs to the CPA3 antiporters (TC 2.A.63) subunit C family.</text>
</comment>
<evidence type="ECO:0000256" key="8">
    <source>
        <dbReference type="SAM" id="Phobius"/>
    </source>
</evidence>
<evidence type="ECO:0000256" key="3">
    <source>
        <dbReference type="ARBA" id="ARBA00022475"/>
    </source>
</evidence>
<dbReference type="InterPro" id="IPR039428">
    <property type="entry name" value="NUOK/Mnh_C1-like"/>
</dbReference>
<dbReference type="PANTHER" id="PTHR34583">
    <property type="entry name" value="ANTIPORTER SUBUNIT MNHC2-RELATED"/>
    <property type="match status" value="1"/>
</dbReference>
<proteinExistence type="inferred from homology"/>
<name>A0A023X2N6_RUBRA</name>
<feature type="region of interest" description="Disordered" evidence="7">
    <location>
        <begin position="90"/>
        <end position="119"/>
    </location>
</feature>
<dbReference type="PANTHER" id="PTHR34583:SF2">
    <property type="entry name" value="ANTIPORTER SUBUNIT MNHC2-RELATED"/>
    <property type="match status" value="1"/>
</dbReference>
<keyword evidence="5 8" id="KW-1133">Transmembrane helix</keyword>
<dbReference type="Proteomes" id="UP000025229">
    <property type="component" value="Chromosome"/>
</dbReference>
<dbReference type="Gene3D" id="1.10.287.3510">
    <property type="match status" value="1"/>
</dbReference>
<accession>A0A023X2N6</accession>
<dbReference type="HOGENOM" id="CLU_082058_4_1_11"/>
<evidence type="ECO:0000256" key="6">
    <source>
        <dbReference type="ARBA" id="ARBA00023136"/>
    </source>
</evidence>